<dbReference type="STRING" id="573501.SAMN04487999_2389"/>
<keyword evidence="5" id="KW-1185">Reference proteome</keyword>
<feature type="domain" description="SH3b" evidence="1">
    <location>
        <begin position="94"/>
        <end position="146"/>
    </location>
</feature>
<sequence length="146" mass="15952">MILLMSFFEIQAQSAPQDTLVETPCCEEGRGCTGSSYCTACKNCSGCKHCAKNGGTCGVCRRVRTTPVRSVSSKTTPVSAKFKKGMRLHVSSPVLNLREAPSASSKILGKLKVDQEVEVMEVLDSWCKVKVLSSQNTGYVYRDYLK</sequence>
<organism evidence="3 4">
    <name type="scientific">Leeuwenhoekiella palythoae</name>
    <dbReference type="NCBI Taxonomy" id="573501"/>
    <lineage>
        <taxon>Bacteria</taxon>
        <taxon>Pseudomonadati</taxon>
        <taxon>Bacteroidota</taxon>
        <taxon>Flavobacteriia</taxon>
        <taxon>Flavobacteriales</taxon>
        <taxon>Flavobacteriaceae</taxon>
        <taxon>Leeuwenhoekiella</taxon>
    </lineage>
</organism>
<reference evidence="3" key="1">
    <citation type="submission" date="2016-11" db="EMBL/GenBank/DDBJ databases">
        <authorList>
            <person name="Jaros S."/>
            <person name="Januszkiewicz K."/>
            <person name="Wedrychowicz H."/>
        </authorList>
    </citation>
    <scope>NUCLEOTIDE SEQUENCE [LARGE SCALE GENOMIC DNA]</scope>
    <source>
        <strain evidence="3">DSM 19859</strain>
    </source>
</reference>
<evidence type="ECO:0000313" key="4">
    <source>
        <dbReference type="Proteomes" id="UP000184240"/>
    </source>
</evidence>
<dbReference type="EMBL" id="QOVN01000003">
    <property type="protein sequence ID" value="RXG29562.1"/>
    <property type="molecule type" value="Genomic_DNA"/>
</dbReference>
<evidence type="ECO:0000313" key="5">
    <source>
        <dbReference type="Proteomes" id="UP000290037"/>
    </source>
</evidence>
<accession>A0A1M5YUT5</accession>
<dbReference type="EMBL" id="FQXT01000004">
    <property type="protein sequence ID" value="SHI15862.1"/>
    <property type="molecule type" value="Genomic_DNA"/>
</dbReference>
<dbReference type="Gene3D" id="2.30.30.40">
    <property type="entry name" value="SH3 Domains"/>
    <property type="match status" value="1"/>
</dbReference>
<reference evidence="4" key="2">
    <citation type="submission" date="2016-11" db="EMBL/GenBank/DDBJ databases">
        <authorList>
            <person name="Varghese N."/>
            <person name="Submissions S."/>
        </authorList>
    </citation>
    <scope>NUCLEOTIDE SEQUENCE [LARGE SCALE GENOMIC DNA]</scope>
    <source>
        <strain evidence="4">DSM 19859</strain>
    </source>
</reference>
<protein>
    <submittedName>
        <fullName evidence="3">SH3 domain-containing protein</fullName>
    </submittedName>
</protein>
<evidence type="ECO:0000313" key="3">
    <source>
        <dbReference type="EMBL" id="SHI15862.1"/>
    </source>
</evidence>
<proteinExistence type="predicted"/>
<dbReference type="Pfam" id="PF08239">
    <property type="entry name" value="SH3_3"/>
    <property type="match status" value="1"/>
</dbReference>
<evidence type="ECO:0000259" key="1">
    <source>
        <dbReference type="Pfam" id="PF08239"/>
    </source>
</evidence>
<dbReference type="AlphaFoldDB" id="A0A1M5YUT5"/>
<dbReference type="Proteomes" id="UP000290037">
    <property type="component" value="Unassembled WGS sequence"/>
</dbReference>
<gene>
    <name evidence="2" type="ORF">DSM01_1664</name>
    <name evidence="3" type="ORF">SAMN04487999_2389</name>
</gene>
<name>A0A1M5YUT5_9FLAO</name>
<evidence type="ECO:0000313" key="2">
    <source>
        <dbReference type="EMBL" id="RXG29562.1"/>
    </source>
</evidence>
<dbReference type="Proteomes" id="UP000184240">
    <property type="component" value="Unassembled WGS sequence"/>
</dbReference>
<dbReference type="InterPro" id="IPR003646">
    <property type="entry name" value="SH3-like_bac-type"/>
</dbReference>
<reference evidence="2 5" key="3">
    <citation type="submission" date="2018-07" db="EMBL/GenBank/DDBJ databases">
        <title>Leeuwenhoekiella genomics.</title>
        <authorList>
            <person name="Tahon G."/>
            <person name="Willems A."/>
        </authorList>
    </citation>
    <scope>NUCLEOTIDE SEQUENCE [LARGE SCALE GENOMIC DNA]</scope>
    <source>
        <strain evidence="2 5">LMG 24856</strain>
    </source>
</reference>